<dbReference type="AlphaFoldDB" id="A0A136J815"/>
<dbReference type="OrthoDB" id="8918678at2759"/>
<sequence length="126" mass="13073">MFAPAPPRPEIPKAQSFADKAKGGYQSPYDLPMDVVKSPRKRSSMQQMSRPSTSSSMAPPTGLPMSTSGQSQAPPMADSGRPGSSYSVSSQQAGGAALGGQKPPALKSSNSGFFEDLPMASPKSRP</sequence>
<evidence type="ECO:0000256" key="1">
    <source>
        <dbReference type="SAM" id="MobiDB-lite"/>
    </source>
</evidence>
<dbReference type="InParanoid" id="A0A136J815"/>
<evidence type="ECO:0000313" key="2">
    <source>
        <dbReference type="EMBL" id="KXJ93278.1"/>
    </source>
</evidence>
<accession>A0A136J815</accession>
<feature type="region of interest" description="Disordered" evidence="1">
    <location>
        <begin position="1"/>
        <end position="126"/>
    </location>
</feature>
<keyword evidence="3" id="KW-1185">Reference proteome</keyword>
<protein>
    <submittedName>
        <fullName evidence="2">Uncharacterized protein</fullName>
    </submittedName>
</protein>
<dbReference type="Proteomes" id="UP000070501">
    <property type="component" value="Unassembled WGS sequence"/>
</dbReference>
<proteinExistence type="predicted"/>
<name>A0A136J815_9PEZI</name>
<dbReference type="STRING" id="196109.A0A136J815"/>
<gene>
    <name evidence="2" type="ORF">Micbo1qcDRAFT_161261</name>
</gene>
<feature type="compositionally biased region" description="Low complexity" evidence="1">
    <location>
        <begin position="79"/>
        <end position="101"/>
    </location>
</feature>
<feature type="non-terminal residue" evidence="2">
    <location>
        <position position="126"/>
    </location>
</feature>
<evidence type="ECO:0000313" key="3">
    <source>
        <dbReference type="Proteomes" id="UP000070501"/>
    </source>
</evidence>
<feature type="compositionally biased region" description="Polar residues" evidence="1">
    <location>
        <begin position="44"/>
        <end position="73"/>
    </location>
</feature>
<organism evidence="2 3">
    <name type="scientific">Microdochium bolleyi</name>
    <dbReference type="NCBI Taxonomy" id="196109"/>
    <lineage>
        <taxon>Eukaryota</taxon>
        <taxon>Fungi</taxon>
        <taxon>Dikarya</taxon>
        <taxon>Ascomycota</taxon>
        <taxon>Pezizomycotina</taxon>
        <taxon>Sordariomycetes</taxon>
        <taxon>Xylariomycetidae</taxon>
        <taxon>Xylariales</taxon>
        <taxon>Microdochiaceae</taxon>
        <taxon>Microdochium</taxon>
    </lineage>
</organism>
<dbReference type="EMBL" id="KQ964248">
    <property type="protein sequence ID" value="KXJ93278.1"/>
    <property type="molecule type" value="Genomic_DNA"/>
</dbReference>
<reference evidence="3" key="1">
    <citation type="submission" date="2016-02" db="EMBL/GenBank/DDBJ databases">
        <title>Draft genome sequence of Microdochium bolleyi, a fungal endophyte of beachgrass.</title>
        <authorList>
            <consortium name="DOE Joint Genome Institute"/>
            <person name="David A.S."/>
            <person name="May G."/>
            <person name="Haridas S."/>
            <person name="Lim J."/>
            <person name="Wang M."/>
            <person name="Labutti K."/>
            <person name="Lipzen A."/>
            <person name="Barry K."/>
            <person name="Grigoriev I.V."/>
        </authorList>
    </citation>
    <scope>NUCLEOTIDE SEQUENCE [LARGE SCALE GENOMIC DNA]</scope>
    <source>
        <strain evidence="3">J235TASD1</strain>
    </source>
</reference>